<sequence>MGNQPSHFDYSPPTTTFASTSYNHPATTAGGGAGMSPYSRHGHWIPPPSHPNGMSRQHHGWYQSSSYYSPAAASYSNAAAAPPHAMMASNPVGGAAAANGYPYYSNQYMAHGYHHHPPHHPVRYYNAGPLQPLYHGFR</sequence>
<protein>
    <submittedName>
        <fullName evidence="2">Uncharacterized protein</fullName>
    </submittedName>
</protein>
<dbReference type="RefSeq" id="XP_058342070.1">
    <property type="nucleotide sequence ID" value="XM_058487255.1"/>
</dbReference>
<name>A0AAD7Y0G4_9FUNG</name>
<dbReference type="EMBL" id="JARTCD010000034">
    <property type="protein sequence ID" value="KAJ8657157.1"/>
    <property type="molecule type" value="Genomic_DNA"/>
</dbReference>
<dbReference type="Proteomes" id="UP001234581">
    <property type="component" value="Unassembled WGS sequence"/>
</dbReference>
<dbReference type="GeneID" id="83214646"/>
<dbReference type="AlphaFoldDB" id="A0AAD7Y0G4"/>
<proteinExistence type="predicted"/>
<evidence type="ECO:0000313" key="3">
    <source>
        <dbReference type="Proteomes" id="UP001234581"/>
    </source>
</evidence>
<keyword evidence="3" id="KW-1185">Reference proteome</keyword>
<evidence type="ECO:0000256" key="1">
    <source>
        <dbReference type="SAM" id="MobiDB-lite"/>
    </source>
</evidence>
<reference evidence="2 3" key="1">
    <citation type="submission" date="2023-03" db="EMBL/GenBank/DDBJ databases">
        <title>Genome sequence of Lichtheimia ornata CBS 291.66.</title>
        <authorList>
            <person name="Mohabir J.T."/>
            <person name="Shea T.P."/>
            <person name="Kurbessoian T."/>
            <person name="Berby B."/>
            <person name="Fontaine J."/>
            <person name="Livny J."/>
            <person name="Gnirke A."/>
            <person name="Stajich J.E."/>
            <person name="Cuomo C.A."/>
        </authorList>
    </citation>
    <scope>NUCLEOTIDE SEQUENCE [LARGE SCALE GENOMIC DNA]</scope>
    <source>
        <strain evidence="2">CBS 291.66</strain>
    </source>
</reference>
<accession>A0AAD7Y0G4</accession>
<gene>
    <name evidence="2" type="ORF">O0I10_007237</name>
</gene>
<evidence type="ECO:0000313" key="2">
    <source>
        <dbReference type="EMBL" id="KAJ8657157.1"/>
    </source>
</evidence>
<organism evidence="2 3">
    <name type="scientific">Lichtheimia ornata</name>
    <dbReference type="NCBI Taxonomy" id="688661"/>
    <lineage>
        <taxon>Eukaryota</taxon>
        <taxon>Fungi</taxon>
        <taxon>Fungi incertae sedis</taxon>
        <taxon>Mucoromycota</taxon>
        <taxon>Mucoromycotina</taxon>
        <taxon>Mucoromycetes</taxon>
        <taxon>Mucorales</taxon>
        <taxon>Lichtheimiaceae</taxon>
        <taxon>Lichtheimia</taxon>
    </lineage>
</organism>
<comment type="caution">
    <text evidence="2">The sequence shown here is derived from an EMBL/GenBank/DDBJ whole genome shotgun (WGS) entry which is preliminary data.</text>
</comment>
<feature type="region of interest" description="Disordered" evidence="1">
    <location>
        <begin position="19"/>
        <end position="57"/>
    </location>
</feature>